<feature type="domain" description="ABC transporter" evidence="9">
    <location>
        <begin position="14"/>
        <end position="258"/>
    </location>
</feature>
<proteinExistence type="predicted"/>
<evidence type="ECO:0000256" key="4">
    <source>
        <dbReference type="ARBA" id="ARBA00022737"/>
    </source>
</evidence>
<dbReference type="InterPro" id="IPR050107">
    <property type="entry name" value="ABC_carbohydrate_import_ATPase"/>
</dbReference>
<keyword evidence="5" id="KW-0547">Nucleotide-binding</keyword>
<dbReference type="CDD" id="cd03216">
    <property type="entry name" value="ABC_Carb_Monos_I"/>
    <property type="match status" value="1"/>
</dbReference>
<keyword evidence="8" id="KW-0472">Membrane</keyword>
<sequence>MSTASGGRAGPAAVELTDVSKSFDDVRVLDALSLRVEEGAVHALLGGNGSGKSTTLKILAGVYGADDGGAIAIHGRRYATGSYTAAVARSSGLRFVHQDLGLVPDLTISENFALDEGYPRWAGPAISWRRLHGRTEERLRRAQVDLDPRTLVRDLRPSDRTLVAIARALRDADEGERVTLVLDEPTASLPHHEVSLLLEALRRCRARGQTIIYVSHRLREVLSIADRISVLRDGAVVATAPPGELDEARVVALMAGEAARERAARRAPGRKVPPRGGAAGTPILRVRDLAGGPLRGVDLEVGQGEIVGVAGLLGSGRSSLLQALFGVLPVDAGRIEICGAPGRHRTVAAAIGAGIALVPEDRARDAAFADRPVWENMSATVVGDYWAGWRMARRAERRDAAALLEPFAVRAAGPDVAFGALSGGNQQKAVLARWFRLNPRLLLLDEPTQGVDAVARAEIHALIREHVAGGNAALVVSSDFEELEGLCDRVVILREGVDAGELSGDRLTEAAIAAATQTT</sequence>
<feature type="domain" description="ABC transporter" evidence="9">
    <location>
        <begin position="278"/>
        <end position="518"/>
    </location>
</feature>
<evidence type="ECO:0000256" key="2">
    <source>
        <dbReference type="ARBA" id="ARBA00022475"/>
    </source>
</evidence>
<keyword evidence="3" id="KW-0762">Sugar transport</keyword>
<evidence type="ECO:0000256" key="7">
    <source>
        <dbReference type="ARBA" id="ARBA00022967"/>
    </source>
</evidence>
<dbReference type="PANTHER" id="PTHR43790:SF3">
    <property type="entry name" value="D-ALLOSE IMPORT ATP-BINDING PROTEIN ALSA-RELATED"/>
    <property type="match status" value="1"/>
</dbReference>
<evidence type="ECO:0000256" key="1">
    <source>
        <dbReference type="ARBA" id="ARBA00022448"/>
    </source>
</evidence>
<gene>
    <name evidence="10" type="ORF">SAMN06265355_10492</name>
</gene>
<dbReference type="SUPFAM" id="SSF52540">
    <property type="entry name" value="P-loop containing nucleoside triphosphate hydrolases"/>
    <property type="match status" value="2"/>
</dbReference>
<dbReference type="RefSeq" id="WP_179278802.1">
    <property type="nucleotide sequence ID" value="NZ_FZNP01000004.1"/>
</dbReference>
<dbReference type="PROSITE" id="PS00211">
    <property type="entry name" value="ABC_TRANSPORTER_1"/>
    <property type="match status" value="1"/>
</dbReference>
<dbReference type="Gene3D" id="3.40.50.300">
    <property type="entry name" value="P-loop containing nucleotide triphosphate hydrolases"/>
    <property type="match status" value="2"/>
</dbReference>
<keyword evidence="6 10" id="KW-0067">ATP-binding</keyword>
<dbReference type="CDD" id="cd03215">
    <property type="entry name" value="ABC_Carb_Monos_II"/>
    <property type="match status" value="1"/>
</dbReference>
<keyword evidence="11" id="KW-1185">Reference proteome</keyword>
<dbReference type="Proteomes" id="UP000198420">
    <property type="component" value="Unassembled WGS sequence"/>
</dbReference>
<name>A0A238X9Y7_9ACTN</name>
<evidence type="ECO:0000256" key="5">
    <source>
        <dbReference type="ARBA" id="ARBA00022741"/>
    </source>
</evidence>
<keyword evidence="1" id="KW-0813">Transport</keyword>
<evidence type="ECO:0000256" key="6">
    <source>
        <dbReference type="ARBA" id="ARBA00022840"/>
    </source>
</evidence>
<dbReference type="SMART" id="SM00382">
    <property type="entry name" value="AAA"/>
    <property type="match status" value="2"/>
</dbReference>
<dbReference type="InterPro" id="IPR027417">
    <property type="entry name" value="P-loop_NTPase"/>
</dbReference>
<keyword evidence="4" id="KW-0677">Repeat</keyword>
<keyword evidence="7" id="KW-1278">Translocase</keyword>
<evidence type="ECO:0000256" key="8">
    <source>
        <dbReference type="ARBA" id="ARBA00023136"/>
    </source>
</evidence>
<dbReference type="InterPro" id="IPR003439">
    <property type="entry name" value="ABC_transporter-like_ATP-bd"/>
</dbReference>
<dbReference type="InterPro" id="IPR017871">
    <property type="entry name" value="ABC_transporter-like_CS"/>
</dbReference>
<reference evidence="11" key="1">
    <citation type="submission" date="2017-06" db="EMBL/GenBank/DDBJ databases">
        <authorList>
            <person name="Varghese N."/>
            <person name="Submissions S."/>
        </authorList>
    </citation>
    <scope>NUCLEOTIDE SEQUENCE [LARGE SCALE GENOMIC DNA]</scope>
    <source>
        <strain evidence="11">DSM 44485</strain>
    </source>
</reference>
<evidence type="ECO:0000256" key="3">
    <source>
        <dbReference type="ARBA" id="ARBA00022597"/>
    </source>
</evidence>
<evidence type="ECO:0000313" key="11">
    <source>
        <dbReference type="Proteomes" id="UP000198420"/>
    </source>
</evidence>
<dbReference type="PANTHER" id="PTHR43790">
    <property type="entry name" value="CARBOHYDRATE TRANSPORT ATP-BINDING PROTEIN MG119-RELATED"/>
    <property type="match status" value="1"/>
</dbReference>
<dbReference type="InterPro" id="IPR003593">
    <property type="entry name" value="AAA+_ATPase"/>
</dbReference>
<dbReference type="EMBL" id="FZNP01000004">
    <property type="protein sequence ID" value="SNR55381.1"/>
    <property type="molecule type" value="Genomic_DNA"/>
</dbReference>
<accession>A0A238X9Y7</accession>
<dbReference type="GO" id="GO:0005524">
    <property type="term" value="F:ATP binding"/>
    <property type="evidence" value="ECO:0007669"/>
    <property type="project" value="UniProtKB-KW"/>
</dbReference>
<organism evidence="10 11">
    <name type="scientific">Actinomadura mexicana</name>
    <dbReference type="NCBI Taxonomy" id="134959"/>
    <lineage>
        <taxon>Bacteria</taxon>
        <taxon>Bacillati</taxon>
        <taxon>Actinomycetota</taxon>
        <taxon>Actinomycetes</taxon>
        <taxon>Streptosporangiales</taxon>
        <taxon>Thermomonosporaceae</taxon>
        <taxon>Actinomadura</taxon>
    </lineage>
</organism>
<dbReference type="AlphaFoldDB" id="A0A238X9Y7"/>
<protein>
    <submittedName>
        <fullName evidence="10">Monosaccharide ABC transporter ATP-binding protein, CUT2 family</fullName>
    </submittedName>
</protein>
<dbReference type="PROSITE" id="PS50893">
    <property type="entry name" value="ABC_TRANSPORTER_2"/>
    <property type="match status" value="2"/>
</dbReference>
<dbReference type="GO" id="GO:0016887">
    <property type="term" value="F:ATP hydrolysis activity"/>
    <property type="evidence" value="ECO:0007669"/>
    <property type="project" value="InterPro"/>
</dbReference>
<keyword evidence="2" id="KW-1003">Cell membrane</keyword>
<dbReference type="Pfam" id="PF00005">
    <property type="entry name" value="ABC_tran"/>
    <property type="match status" value="2"/>
</dbReference>
<evidence type="ECO:0000259" key="9">
    <source>
        <dbReference type="PROSITE" id="PS50893"/>
    </source>
</evidence>
<evidence type="ECO:0000313" key="10">
    <source>
        <dbReference type="EMBL" id="SNR55381.1"/>
    </source>
</evidence>